<dbReference type="AlphaFoldDB" id="D2PXC1"/>
<gene>
    <name evidence="1" type="ordered locus">Kfla_0648</name>
</gene>
<reference evidence="2" key="1">
    <citation type="submission" date="2009-09" db="EMBL/GenBank/DDBJ databases">
        <title>The complete genome of Kribbella flavida DSM 17836.</title>
        <authorList>
            <consortium name="US DOE Joint Genome Institute (JGI-PGF)"/>
            <person name="Lucas S."/>
            <person name="Copeland A."/>
            <person name="Lapidus A."/>
            <person name="Glavina del Rio T."/>
            <person name="Dalin E."/>
            <person name="Tice H."/>
            <person name="Bruce D."/>
            <person name="Goodwin L."/>
            <person name="Pitluck S."/>
            <person name="Kyrpides N."/>
            <person name="Mavromatis K."/>
            <person name="Ivanova N."/>
            <person name="Saunders E."/>
            <person name="Brettin T."/>
            <person name="Detter J.C."/>
            <person name="Han C."/>
            <person name="Larimer F."/>
            <person name="Land M."/>
            <person name="Hauser L."/>
            <person name="Markowitz V."/>
            <person name="Cheng J.-F."/>
            <person name="Hugenholtz P."/>
            <person name="Woyke T."/>
            <person name="Wu D."/>
            <person name="Pukall R."/>
            <person name="Klenk H.-P."/>
            <person name="Eisen J.A."/>
        </authorList>
    </citation>
    <scope>NUCLEOTIDE SEQUENCE [LARGE SCALE GENOMIC DNA]</scope>
    <source>
        <strain evidence="2">DSM 17836 / JCM 10339 / NBRC 14399</strain>
    </source>
</reference>
<protein>
    <recommendedName>
        <fullName evidence="3">Polymerase nucleotidyl transferase domain-containing protein</fullName>
    </recommendedName>
</protein>
<reference evidence="1 2" key="2">
    <citation type="journal article" date="2010" name="Stand. Genomic Sci.">
        <title>Complete genome sequence of Kribbella flavida type strain (IFO 14399).</title>
        <authorList>
            <person name="Pukall R."/>
            <person name="Lapidus A."/>
            <person name="Glavina Del Rio T."/>
            <person name="Copeland A."/>
            <person name="Tice H."/>
            <person name="Cheng J.-F."/>
            <person name="Lucas S."/>
            <person name="Chen F."/>
            <person name="Nolan M."/>
            <person name="LaButti K."/>
            <person name="Pati A."/>
            <person name="Ivanova N."/>
            <person name="Mavrommatis K."/>
            <person name="Mikhailova N."/>
            <person name="Pitluck S."/>
            <person name="Bruce D."/>
            <person name="Goodwin L."/>
            <person name="Land M."/>
            <person name="Hauser L."/>
            <person name="Chang Y.-J."/>
            <person name="Jeffries C.D."/>
            <person name="Chen A."/>
            <person name="Palaniappan K."/>
            <person name="Chain P."/>
            <person name="Rohde M."/>
            <person name="Goeker M."/>
            <person name="Bristow J."/>
            <person name="Eisen J.A."/>
            <person name="Markowitz V."/>
            <person name="Hugenholtz P."/>
            <person name="Kyrpides N.C."/>
            <person name="Klenk H.-P."/>
            <person name="Brettin T."/>
        </authorList>
    </citation>
    <scope>NUCLEOTIDE SEQUENCE [LARGE SCALE GENOMIC DNA]</scope>
    <source>
        <strain evidence="2">DSM 17836 / JCM 10339 / NBRC 14399</strain>
    </source>
</reference>
<keyword evidence="2" id="KW-1185">Reference proteome</keyword>
<dbReference type="HOGENOM" id="CLU_1287444_0_0_11"/>
<dbReference type="STRING" id="479435.Kfla_0648"/>
<proteinExistence type="predicted"/>
<organism evidence="1 2">
    <name type="scientific">Kribbella flavida (strain DSM 17836 / JCM 10339 / NBRC 14399)</name>
    <dbReference type="NCBI Taxonomy" id="479435"/>
    <lineage>
        <taxon>Bacteria</taxon>
        <taxon>Bacillati</taxon>
        <taxon>Actinomycetota</taxon>
        <taxon>Actinomycetes</taxon>
        <taxon>Propionibacteriales</taxon>
        <taxon>Kribbellaceae</taxon>
        <taxon>Kribbella</taxon>
    </lineage>
</organism>
<dbReference type="RefSeq" id="WP_012918325.1">
    <property type="nucleotide sequence ID" value="NC_013729.1"/>
</dbReference>
<evidence type="ECO:0000313" key="1">
    <source>
        <dbReference type="EMBL" id="ADB29769.1"/>
    </source>
</evidence>
<dbReference type="SUPFAM" id="SSF81301">
    <property type="entry name" value="Nucleotidyltransferase"/>
    <property type="match status" value="1"/>
</dbReference>
<dbReference type="InterPro" id="IPR043519">
    <property type="entry name" value="NT_sf"/>
</dbReference>
<evidence type="ECO:0008006" key="3">
    <source>
        <dbReference type="Google" id="ProtNLM"/>
    </source>
</evidence>
<dbReference type="EMBL" id="CP001736">
    <property type="protein sequence ID" value="ADB29769.1"/>
    <property type="molecule type" value="Genomic_DNA"/>
</dbReference>
<dbReference type="OrthoDB" id="3513020at2"/>
<name>D2PXC1_KRIFD</name>
<accession>D2PXC1</accession>
<dbReference type="KEGG" id="kfl:Kfla_0648"/>
<sequence>MTPDDPHGPLAGLIRARDRWLADTIPALKAKAVWLTGSIGEGRGDAWSDLDLLVVDGSCLLDDALLTLELPQNGPSGGRYVGAMYDLGELPLWVDWYEWPSTAPIPTGSRLLAGSGSAGRLNLADTLTLVGRGVPGPSPDPDTFALAMLPLAAKFVARGDVDKATPMAAMLEITPDAAGLYAVLARVRGHNTARARVAKYLDVVSTYRESASRQ</sequence>
<dbReference type="Gene3D" id="3.30.460.10">
    <property type="entry name" value="Beta Polymerase, domain 2"/>
    <property type="match status" value="1"/>
</dbReference>
<dbReference type="eggNOG" id="COG1708">
    <property type="taxonomic scope" value="Bacteria"/>
</dbReference>
<evidence type="ECO:0000313" key="2">
    <source>
        <dbReference type="Proteomes" id="UP000007967"/>
    </source>
</evidence>
<dbReference type="Proteomes" id="UP000007967">
    <property type="component" value="Chromosome"/>
</dbReference>